<evidence type="ECO:0000256" key="5">
    <source>
        <dbReference type="SAM" id="MobiDB-lite"/>
    </source>
</evidence>
<feature type="compositionally biased region" description="Basic and acidic residues" evidence="5">
    <location>
        <begin position="451"/>
        <end position="466"/>
    </location>
</feature>
<dbReference type="InterPro" id="IPR001781">
    <property type="entry name" value="Znf_LIM"/>
</dbReference>
<protein>
    <recommendedName>
        <fullName evidence="6">LIM zinc-binding domain-containing protein</fullName>
    </recommendedName>
</protein>
<feature type="compositionally biased region" description="Low complexity" evidence="5">
    <location>
        <begin position="566"/>
        <end position="580"/>
    </location>
</feature>
<gene>
    <name evidence="7" type="ORF">MGAL_10B065642</name>
</gene>
<dbReference type="SMART" id="SM00132">
    <property type="entry name" value="LIM"/>
    <property type="match status" value="1"/>
</dbReference>
<feature type="compositionally biased region" description="Polar residues" evidence="5">
    <location>
        <begin position="540"/>
        <end position="558"/>
    </location>
</feature>
<evidence type="ECO:0000256" key="4">
    <source>
        <dbReference type="PROSITE-ProRule" id="PRU00125"/>
    </source>
</evidence>
<dbReference type="CDD" id="cd09358">
    <property type="entry name" value="LIM_Mical_like"/>
    <property type="match status" value="1"/>
</dbReference>
<feature type="region of interest" description="Disordered" evidence="5">
    <location>
        <begin position="132"/>
        <end position="167"/>
    </location>
</feature>
<dbReference type="Gene3D" id="2.10.110.10">
    <property type="entry name" value="Cysteine Rich Protein"/>
    <property type="match status" value="1"/>
</dbReference>
<accession>A0A8B6DNL4</accession>
<dbReference type="OrthoDB" id="6129702at2759"/>
<feature type="compositionally biased region" description="Polar residues" evidence="5">
    <location>
        <begin position="325"/>
        <end position="338"/>
    </location>
</feature>
<dbReference type="GO" id="GO:0046872">
    <property type="term" value="F:metal ion binding"/>
    <property type="evidence" value="ECO:0007669"/>
    <property type="project" value="UniProtKB-KW"/>
</dbReference>
<dbReference type="PROSITE" id="PS50023">
    <property type="entry name" value="LIM_DOMAIN_2"/>
    <property type="match status" value="1"/>
</dbReference>
<feature type="region of interest" description="Disordered" evidence="5">
    <location>
        <begin position="316"/>
        <end position="338"/>
    </location>
</feature>
<feature type="compositionally biased region" description="Basic and acidic residues" evidence="5">
    <location>
        <begin position="98"/>
        <end position="115"/>
    </location>
</feature>
<dbReference type="Proteomes" id="UP000596742">
    <property type="component" value="Unassembled WGS sequence"/>
</dbReference>
<feature type="compositionally biased region" description="Polar residues" evidence="5">
    <location>
        <begin position="385"/>
        <end position="405"/>
    </location>
</feature>
<feature type="region of interest" description="Disordered" evidence="5">
    <location>
        <begin position="532"/>
        <end position="580"/>
    </location>
</feature>
<evidence type="ECO:0000256" key="1">
    <source>
        <dbReference type="ARBA" id="ARBA00022723"/>
    </source>
</evidence>
<feature type="region of interest" description="Disordered" evidence="5">
    <location>
        <begin position="369"/>
        <end position="512"/>
    </location>
</feature>
<dbReference type="PROSITE" id="PS00478">
    <property type="entry name" value="LIM_DOMAIN_1"/>
    <property type="match status" value="1"/>
</dbReference>
<feature type="compositionally biased region" description="Basic and acidic residues" evidence="5">
    <location>
        <begin position="411"/>
        <end position="423"/>
    </location>
</feature>
<organism evidence="7 8">
    <name type="scientific">Mytilus galloprovincialis</name>
    <name type="common">Mediterranean mussel</name>
    <dbReference type="NCBI Taxonomy" id="29158"/>
    <lineage>
        <taxon>Eukaryota</taxon>
        <taxon>Metazoa</taxon>
        <taxon>Spiralia</taxon>
        <taxon>Lophotrochozoa</taxon>
        <taxon>Mollusca</taxon>
        <taxon>Bivalvia</taxon>
        <taxon>Autobranchia</taxon>
        <taxon>Pteriomorphia</taxon>
        <taxon>Mytilida</taxon>
        <taxon>Mytiloidea</taxon>
        <taxon>Mytilidae</taxon>
        <taxon>Mytilinae</taxon>
        <taxon>Mytilus</taxon>
    </lineage>
</organism>
<keyword evidence="1 4" id="KW-0479">Metal-binding</keyword>
<dbReference type="AlphaFoldDB" id="A0A8B6DNL4"/>
<evidence type="ECO:0000256" key="2">
    <source>
        <dbReference type="ARBA" id="ARBA00022833"/>
    </source>
</evidence>
<sequence length="783" mass="88664">MARDELYVMAVSGIYGYHATKTGSKCSLVWMASCFVIPPSVQCRNIGTWDDISDELHRLEYIDSESDHVMPRMLTHADLHSESQTNVNEIYRLSPEPYRNDGDGHSLHETERSFEQDDPIDDYLAEYAQIISSKEEEEEENNSEEYVRPSETSSQTHDEKRQIFARRKSCSDVSKKAGLSFGLSIPKDQTADDFHVNTSQSSAARSPNKPEKFDFKSITAMARRMSIPILDKSEDVDHGTKIYGEKLIKKSRTTKQFREAFSEETDDYIPHRAPKTLSKSLTTSEIENACDELKNEKPGSMKNIVAELKLRGQNYNESRHRNEDSNNQDTISNQKMSKSLTMSEIEKANDDYKIESPVQFRSVVKELQQRSEDVTEDGYHHDESFGSNSLDQSFTGSHTSDSSHTNSLRRNRSDDSRRTEKNNYKANRSSDPVRGYSNTLQSNRANNTRSTEMRNNHTHRLSDSLRDSQFSKTLPANFDGNISGASTPRNYRDEHNSKINSTRQKSEEPASDLMKKLNNLTAQTRMATRPSLGNIEGYEPSSSTMMRSQSVMNVSSPLSPRYDRNPLSSSLSSSASSSSDIPAISYHSVVDPCHRCWKTVYSLDKVGPIRKVQYHKQCFRCVTCNTMLSLNTYKQNVNDKSDVQVYCKKHVPTLESPHIDLEAKNLNVMMHHPKLDSVNTNIRGGTLDDKRKSRNLHPLSIGRAVSTPRLDLICGPNDNSESYDAPSIDKNGNVSLRELKMDDTPRSVWSRSTFSAAKLDLTVPASARTGSSLYRTVDTWNYL</sequence>
<comment type="caution">
    <text evidence="7">The sequence shown here is derived from an EMBL/GenBank/DDBJ whole genome shotgun (WGS) entry which is preliminary data.</text>
</comment>
<keyword evidence="8" id="KW-1185">Reference proteome</keyword>
<keyword evidence="2 4" id="KW-0862">Zinc</keyword>
<evidence type="ECO:0000259" key="6">
    <source>
        <dbReference type="PROSITE" id="PS50023"/>
    </source>
</evidence>
<feature type="region of interest" description="Disordered" evidence="5">
    <location>
        <begin position="94"/>
        <end position="119"/>
    </location>
</feature>
<name>A0A8B6DNL4_MYTGA</name>
<dbReference type="EMBL" id="UYJE01003745">
    <property type="protein sequence ID" value="VDI21981.1"/>
    <property type="molecule type" value="Genomic_DNA"/>
</dbReference>
<dbReference type="PANTHER" id="PTHR24206">
    <property type="entry name" value="OS06G0237300 PROTEIN"/>
    <property type="match status" value="1"/>
</dbReference>
<keyword evidence="3 4" id="KW-0440">LIM domain</keyword>
<proteinExistence type="predicted"/>
<dbReference type="Pfam" id="PF00412">
    <property type="entry name" value="LIM"/>
    <property type="match status" value="1"/>
</dbReference>
<feature type="domain" description="LIM zinc-binding" evidence="6">
    <location>
        <begin position="591"/>
        <end position="657"/>
    </location>
</feature>
<feature type="compositionally biased region" description="Basic and acidic residues" evidence="5">
    <location>
        <begin position="369"/>
        <end position="384"/>
    </location>
</feature>
<reference evidence="7" key="1">
    <citation type="submission" date="2018-11" db="EMBL/GenBank/DDBJ databases">
        <authorList>
            <person name="Alioto T."/>
            <person name="Alioto T."/>
        </authorList>
    </citation>
    <scope>NUCLEOTIDE SEQUENCE</scope>
</reference>
<feature type="compositionally biased region" description="Polar residues" evidence="5">
    <location>
        <begin position="424"/>
        <end position="450"/>
    </location>
</feature>
<evidence type="ECO:0000313" key="8">
    <source>
        <dbReference type="Proteomes" id="UP000596742"/>
    </source>
</evidence>
<evidence type="ECO:0000313" key="7">
    <source>
        <dbReference type="EMBL" id="VDI21981.1"/>
    </source>
</evidence>
<evidence type="ECO:0000256" key="3">
    <source>
        <dbReference type="ARBA" id="ARBA00023038"/>
    </source>
</evidence>